<dbReference type="RefSeq" id="WP_281488885.1">
    <property type="nucleotide sequence ID" value="NZ_JASATX010000003.1"/>
</dbReference>
<dbReference type="Gene3D" id="3.10.430.100">
    <property type="entry name" value="Ribosomal protein L9, C-terminal domain"/>
    <property type="match status" value="1"/>
</dbReference>
<dbReference type="GO" id="GO:0003735">
    <property type="term" value="F:structural constituent of ribosome"/>
    <property type="evidence" value="ECO:0007669"/>
    <property type="project" value="InterPro"/>
</dbReference>
<dbReference type="AlphaFoldDB" id="A0AAW6TBU9"/>
<proteinExistence type="inferred from homology"/>
<evidence type="ECO:0000256" key="7">
    <source>
        <dbReference type="HAMAP-Rule" id="MF_00503"/>
    </source>
</evidence>
<dbReference type="GO" id="GO:0019843">
    <property type="term" value="F:rRNA binding"/>
    <property type="evidence" value="ECO:0007669"/>
    <property type="project" value="UniProtKB-UniRule"/>
</dbReference>
<evidence type="ECO:0000256" key="3">
    <source>
        <dbReference type="ARBA" id="ARBA00022884"/>
    </source>
</evidence>
<dbReference type="EMBL" id="JASATX010000003">
    <property type="protein sequence ID" value="MDI2099102.1"/>
    <property type="molecule type" value="Genomic_DNA"/>
</dbReference>
<evidence type="ECO:0000256" key="2">
    <source>
        <dbReference type="ARBA" id="ARBA00022730"/>
    </source>
</evidence>
<dbReference type="FunFam" id="3.40.5.10:FF:000003">
    <property type="entry name" value="50S ribosomal protein L9"/>
    <property type="match status" value="1"/>
</dbReference>
<dbReference type="Gene3D" id="3.40.5.10">
    <property type="entry name" value="Ribosomal protein L9, N-terminal domain"/>
    <property type="match status" value="1"/>
</dbReference>
<dbReference type="PANTHER" id="PTHR21368">
    <property type="entry name" value="50S RIBOSOMAL PROTEIN L9"/>
    <property type="match status" value="1"/>
</dbReference>
<dbReference type="GO" id="GO:1990904">
    <property type="term" value="C:ribonucleoprotein complex"/>
    <property type="evidence" value="ECO:0007669"/>
    <property type="project" value="UniProtKB-KW"/>
</dbReference>
<evidence type="ECO:0000313" key="10">
    <source>
        <dbReference type="Proteomes" id="UP001321506"/>
    </source>
</evidence>
<dbReference type="GO" id="GO:0005840">
    <property type="term" value="C:ribosome"/>
    <property type="evidence" value="ECO:0007669"/>
    <property type="project" value="UniProtKB-KW"/>
</dbReference>
<dbReference type="Pfam" id="PF01281">
    <property type="entry name" value="Ribosomal_L9_N"/>
    <property type="match status" value="1"/>
</dbReference>
<evidence type="ECO:0000256" key="5">
    <source>
        <dbReference type="ARBA" id="ARBA00023274"/>
    </source>
</evidence>
<dbReference type="NCBIfam" id="TIGR00158">
    <property type="entry name" value="L9"/>
    <property type="match status" value="1"/>
</dbReference>
<reference evidence="9 10" key="1">
    <citation type="submission" date="2023-04" db="EMBL/GenBank/DDBJ databases">
        <title>Klugiella caeni sp. nov. isolated from the sludge of biochemical tank.</title>
        <authorList>
            <person name="Geng K."/>
        </authorList>
    </citation>
    <scope>NUCLEOTIDE SEQUENCE [LARGE SCALE GENOMIC DNA]</scope>
    <source>
        <strain evidence="9 10">YN-L-19</strain>
    </source>
</reference>
<accession>A0AAW6TBU9</accession>
<feature type="domain" description="Ribosomal protein L9" evidence="8">
    <location>
        <begin position="14"/>
        <end position="41"/>
    </location>
</feature>
<evidence type="ECO:0000259" key="8">
    <source>
        <dbReference type="PROSITE" id="PS00651"/>
    </source>
</evidence>
<comment type="caution">
    <text evidence="9">The sequence shown here is derived from an EMBL/GenBank/DDBJ whole genome shotgun (WGS) entry which is preliminary data.</text>
</comment>
<dbReference type="SUPFAM" id="SSF55653">
    <property type="entry name" value="Ribosomal protein L9 C-domain"/>
    <property type="match status" value="1"/>
</dbReference>
<dbReference type="InterPro" id="IPR020070">
    <property type="entry name" value="Ribosomal_bL9_N"/>
</dbReference>
<gene>
    <name evidence="7 9" type="primary">rplI</name>
    <name evidence="9" type="ORF">QF206_09025</name>
</gene>
<keyword evidence="2 7" id="KW-0699">rRNA-binding</keyword>
<sequence length="151" mass="16126">MSKLILTHEVTGLGTPGDVVEVKNGYARNYLIPQGFAVAWTRGGEKQVESIKAARAARELATIEEVNDLKAKIEAKRVRLTVKAGAEGRLFGSVKTADIAAAVEAEGIGSIDKRKVQIPTPIKTVGDHEAIVNLREDVVATISLQVIAAKK</sequence>
<comment type="function">
    <text evidence="7">Binds to the 23S rRNA.</text>
</comment>
<dbReference type="Pfam" id="PF03948">
    <property type="entry name" value="Ribosomal_L9_C"/>
    <property type="match status" value="1"/>
</dbReference>
<dbReference type="Proteomes" id="UP001321506">
    <property type="component" value="Unassembled WGS sequence"/>
</dbReference>
<organism evidence="9 10">
    <name type="scientific">Ruicaihuangia caeni</name>
    <dbReference type="NCBI Taxonomy" id="3042517"/>
    <lineage>
        <taxon>Bacteria</taxon>
        <taxon>Bacillati</taxon>
        <taxon>Actinomycetota</taxon>
        <taxon>Actinomycetes</taxon>
        <taxon>Micrococcales</taxon>
        <taxon>Microbacteriaceae</taxon>
        <taxon>Ruicaihuangia</taxon>
    </lineage>
</organism>
<dbReference type="PROSITE" id="PS00651">
    <property type="entry name" value="RIBOSOMAL_L9"/>
    <property type="match status" value="1"/>
</dbReference>
<evidence type="ECO:0000313" key="9">
    <source>
        <dbReference type="EMBL" id="MDI2099102.1"/>
    </source>
</evidence>
<dbReference type="SUPFAM" id="SSF55658">
    <property type="entry name" value="L9 N-domain-like"/>
    <property type="match status" value="1"/>
</dbReference>
<evidence type="ECO:0000256" key="1">
    <source>
        <dbReference type="ARBA" id="ARBA00010605"/>
    </source>
</evidence>
<name>A0AAW6TBU9_9MICO</name>
<dbReference type="InterPro" id="IPR009027">
    <property type="entry name" value="Ribosomal_bL9/RNase_H1_N"/>
</dbReference>
<dbReference type="InterPro" id="IPR000244">
    <property type="entry name" value="Ribosomal_bL9"/>
</dbReference>
<evidence type="ECO:0000256" key="6">
    <source>
        <dbReference type="ARBA" id="ARBA00035292"/>
    </source>
</evidence>
<dbReference type="InterPro" id="IPR036791">
    <property type="entry name" value="Ribosomal_bL9_C_sf"/>
</dbReference>
<keyword evidence="4 7" id="KW-0689">Ribosomal protein</keyword>
<keyword evidence="3 7" id="KW-0694">RNA-binding</keyword>
<keyword evidence="10" id="KW-1185">Reference proteome</keyword>
<dbReference type="InterPro" id="IPR020069">
    <property type="entry name" value="Ribosomal_bL9_C"/>
</dbReference>
<dbReference type="GO" id="GO:0006412">
    <property type="term" value="P:translation"/>
    <property type="evidence" value="ECO:0007669"/>
    <property type="project" value="UniProtKB-UniRule"/>
</dbReference>
<keyword evidence="5 7" id="KW-0687">Ribonucleoprotein</keyword>
<evidence type="ECO:0000256" key="4">
    <source>
        <dbReference type="ARBA" id="ARBA00022980"/>
    </source>
</evidence>
<comment type="similarity">
    <text evidence="1 7">Belongs to the bacterial ribosomal protein bL9 family.</text>
</comment>
<dbReference type="InterPro" id="IPR020594">
    <property type="entry name" value="Ribosomal_bL9_bac/chp"/>
</dbReference>
<dbReference type="HAMAP" id="MF_00503">
    <property type="entry name" value="Ribosomal_bL9"/>
    <property type="match status" value="1"/>
</dbReference>
<dbReference type="InterPro" id="IPR036935">
    <property type="entry name" value="Ribosomal_bL9_N_sf"/>
</dbReference>
<protein>
    <recommendedName>
        <fullName evidence="6 7">Large ribosomal subunit protein bL9</fullName>
    </recommendedName>
</protein>